<evidence type="ECO:0000313" key="1">
    <source>
        <dbReference type="EMBL" id="MBN8660813.1"/>
    </source>
</evidence>
<evidence type="ECO:0000313" key="2">
    <source>
        <dbReference type="Proteomes" id="UP000664277"/>
    </source>
</evidence>
<comment type="caution">
    <text evidence="1">The sequence shown here is derived from an EMBL/GenBank/DDBJ whole genome shotgun (WGS) entry which is preliminary data.</text>
</comment>
<name>A0A8J7PI77_9BACT</name>
<organism evidence="1 2">
    <name type="scientific">Candidatus Obscuribacter phosphatis</name>
    <dbReference type="NCBI Taxonomy" id="1906157"/>
    <lineage>
        <taxon>Bacteria</taxon>
        <taxon>Bacillati</taxon>
        <taxon>Candidatus Melainabacteria</taxon>
        <taxon>Candidatus Obscuribacterales</taxon>
        <taxon>Candidatus Obscuribacteraceae</taxon>
        <taxon>Candidatus Obscuribacter</taxon>
    </lineage>
</organism>
<protein>
    <submittedName>
        <fullName evidence="1">Uncharacterized protein</fullName>
    </submittedName>
</protein>
<proteinExistence type="predicted"/>
<dbReference type="AlphaFoldDB" id="A0A8J7PI77"/>
<dbReference type="Proteomes" id="UP000664277">
    <property type="component" value="Unassembled WGS sequence"/>
</dbReference>
<dbReference type="EMBL" id="JAFLCK010000013">
    <property type="protein sequence ID" value="MBN8660813.1"/>
    <property type="molecule type" value="Genomic_DNA"/>
</dbReference>
<accession>A0A8J7PI77</accession>
<gene>
    <name evidence="1" type="ORF">J0M35_10640</name>
</gene>
<sequence>MNEDTMVIVTLRTNAINLLKVIYELKSGKPAKGDSFALFAMQIASYNKVPLHTLLSTNPGDFFHVPIK</sequence>
<reference evidence="1" key="1">
    <citation type="submission" date="2021-02" db="EMBL/GenBank/DDBJ databases">
        <title>Genome-Resolved Metagenomics of a Microbial Community Performing Photosynthetic Biological Nutrient Removal.</title>
        <authorList>
            <person name="Mcdaniel E.A."/>
        </authorList>
    </citation>
    <scope>NUCLEOTIDE SEQUENCE</scope>
    <source>
        <strain evidence="1">UWPOB_OBS1</strain>
    </source>
</reference>